<dbReference type="PANTHER" id="PTHR43507">
    <property type="entry name" value="NADH-UBIQUINONE OXIDOREDUCTASE CHAIN 4"/>
    <property type="match status" value="1"/>
</dbReference>
<keyword evidence="4 6" id="KW-1133">Transmembrane helix</keyword>
<organism evidence="8">
    <name type="scientific">marine metagenome</name>
    <dbReference type="NCBI Taxonomy" id="408172"/>
    <lineage>
        <taxon>unclassified sequences</taxon>
        <taxon>metagenomes</taxon>
        <taxon>ecological metagenomes</taxon>
    </lineage>
</organism>
<dbReference type="PANTHER" id="PTHR43507:SF4">
    <property type="entry name" value="PROTON-TRANSLOCATING NADH-QUINONE OXIDOREDUCTASE, CHAIN M"/>
    <property type="match status" value="1"/>
</dbReference>
<dbReference type="GO" id="GO:0048039">
    <property type="term" value="F:ubiquinone binding"/>
    <property type="evidence" value="ECO:0007669"/>
    <property type="project" value="TreeGrafter"/>
</dbReference>
<dbReference type="AlphaFoldDB" id="A0A381X9R5"/>
<dbReference type="PRINTS" id="PR01437">
    <property type="entry name" value="NUOXDRDTASE4"/>
</dbReference>
<reference evidence="8" key="1">
    <citation type="submission" date="2018-05" db="EMBL/GenBank/DDBJ databases">
        <authorList>
            <person name="Lanie J.A."/>
            <person name="Ng W.-L."/>
            <person name="Kazmierczak K.M."/>
            <person name="Andrzejewski T.M."/>
            <person name="Davidsen T.M."/>
            <person name="Wayne K.J."/>
            <person name="Tettelin H."/>
            <person name="Glass J.I."/>
            <person name="Rusch D."/>
            <person name="Podicherti R."/>
            <person name="Tsui H.-C.T."/>
            <person name="Winkler M.E."/>
        </authorList>
    </citation>
    <scope>NUCLEOTIDE SEQUENCE</scope>
</reference>
<dbReference type="InterPro" id="IPR010227">
    <property type="entry name" value="NADH_Q_OxRdtase_chainM/4"/>
</dbReference>
<evidence type="ECO:0000256" key="1">
    <source>
        <dbReference type="ARBA" id="ARBA00004141"/>
    </source>
</evidence>
<feature type="transmembrane region" description="Helical" evidence="6">
    <location>
        <begin position="249"/>
        <end position="270"/>
    </location>
</feature>
<dbReference type="EMBL" id="UINC01014413">
    <property type="protein sequence ID" value="SVA61474.1"/>
    <property type="molecule type" value="Genomic_DNA"/>
</dbReference>
<evidence type="ECO:0000256" key="6">
    <source>
        <dbReference type="SAM" id="Phobius"/>
    </source>
</evidence>
<dbReference type="GO" id="GO:0008137">
    <property type="term" value="F:NADH dehydrogenase (ubiquinone) activity"/>
    <property type="evidence" value="ECO:0007669"/>
    <property type="project" value="InterPro"/>
</dbReference>
<dbReference type="InterPro" id="IPR001750">
    <property type="entry name" value="ND/Mrp_TM"/>
</dbReference>
<evidence type="ECO:0000256" key="3">
    <source>
        <dbReference type="ARBA" id="ARBA00022692"/>
    </source>
</evidence>
<name>A0A381X9R5_9ZZZZ</name>
<feature type="transmembrane region" description="Helical" evidence="6">
    <location>
        <begin position="209"/>
        <end position="228"/>
    </location>
</feature>
<feature type="domain" description="NADH:quinone oxidoreductase/Mrp antiporter transmembrane" evidence="7">
    <location>
        <begin position="133"/>
        <end position="431"/>
    </location>
</feature>
<evidence type="ECO:0000259" key="7">
    <source>
        <dbReference type="Pfam" id="PF00361"/>
    </source>
</evidence>
<feature type="transmembrane region" description="Helical" evidence="6">
    <location>
        <begin position="140"/>
        <end position="157"/>
    </location>
</feature>
<comment type="subcellular location">
    <subcellularLocation>
        <location evidence="1">Membrane</location>
        <topology evidence="1">Multi-pass membrane protein</topology>
    </subcellularLocation>
</comment>
<evidence type="ECO:0000256" key="5">
    <source>
        <dbReference type="ARBA" id="ARBA00023136"/>
    </source>
</evidence>
<evidence type="ECO:0000256" key="4">
    <source>
        <dbReference type="ARBA" id="ARBA00022989"/>
    </source>
</evidence>
<dbReference type="Pfam" id="PF00361">
    <property type="entry name" value="Proton_antipo_M"/>
    <property type="match status" value="1"/>
</dbReference>
<evidence type="ECO:0000313" key="8">
    <source>
        <dbReference type="EMBL" id="SVA61474.1"/>
    </source>
</evidence>
<gene>
    <name evidence="8" type="ORF">METZ01_LOCUS114328</name>
</gene>
<protein>
    <recommendedName>
        <fullName evidence="7">NADH:quinone oxidoreductase/Mrp antiporter transmembrane domain-containing protein</fullName>
    </recommendedName>
</protein>
<feature type="transmembrane region" description="Helical" evidence="6">
    <location>
        <begin position="419"/>
        <end position="440"/>
    </location>
</feature>
<proteinExistence type="inferred from homology"/>
<dbReference type="GO" id="GO:0015990">
    <property type="term" value="P:electron transport coupled proton transport"/>
    <property type="evidence" value="ECO:0007669"/>
    <property type="project" value="TreeGrafter"/>
</dbReference>
<feature type="transmembrane region" description="Helical" evidence="6">
    <location>
        <begin position="116"/>
        <end position="134"/>
    </location>
</feature>
<evidence type="ECO:0000256" key="2">
    <source>
        <dbReference type="ARBA" id="ARBA00009025"/>
    </source>
</evidence>
<feature type="transmembrane region" description="Helical" evidence="6">
    <location>
        <begin position="343"/>
        <end position="365"/>
    </location>
</feature>
<feature type="transmembrane region" description="Helical" evidence="6">
    <location>
        <begin position="87"/>
        <end position="107"/>
    </location>
</feature>
<sequence length="502" mass="55078">MGPFTGILTLVVFTPLAGAMLILLTARKDSLIRLIALSITLFNFVLSGIIFVIFDESSSRRFQMVDRFDWFNSHAFDVTYQMGVDGISAPLVLLTGLLGFVAVLASWKIVLRVKEYFIWILVLQTAVMGVFTSLDFILFFVFWELELIPMYFLISIWGTGRKQYSAMKFLVFTFLGSAFMLVGIIALYLSPDVRHFDMIILAENGTMNIQSLVPLTVIFWFFLIGFLVKLPAIPVHTWLPDAHTDAPTAVSIMLAGVLLKMGGYGLLRITVGMFPDITIDHAEIFAILAVVSILYGAVLTIRQTDLKRLIAYSSVSHMGLVLLGVASVGFMNRDFMAVGLTGASMQLFTHGTISALLFLAVGLIYDRAKTRYIPDLGGLSRTIPIISGSLIIAGLASLGLPGMSGFVSEILVFLGSFKAFPLITGLSVFGVVLAAGYILWMFERSLFGPTKQRFSQIRDASLIECIPLVLLVITILGIGIYPAIVVDVFESGIDPITALITR</sequence>
<keyword evidence="5 6" id="KW-0472">Membrane</keyword>
<accession>A0A381X9R5</accession>
<feature type="transmembrane region" description="Helical" evidence="6">
    <location>
        <begin position="309"/>
        <end position="331"/>
    </location>
</feature>
<dbReference type="GO" id="GO:0016020">
    <property type="term" value="C:membrane"/>
    <property type="evidence" value="ECO:0007669"/>
    <property type="project" value="UniProtKB-SubCell"/>
</dbReference>
<dbReference type="InterPro" id="IPR003918">
    <property type="entry name" value="NADH_UbQ_OxRdtase"/>
</dbReference>
<feature type="transmembrane region" description="Helical" evidence="6">
    <location>
        <begin position="282"/>
        <end position="302"/>
    </location>
</feature>
<dbReference type="GO" id="GO:0003954">
    <property type="term" value="F:NADH dehydrogenase activity"/>
    <property type="evidence" value="ECO:0007669"/>
    <property type="project" value="TreeGrafter"/>
</dbReference>
<dbReference type="NCBIfam" id="TIGR01972">
    <property type="entry name" value="NDH_I_M"/>
    <property type="match status" value="1"/>
</dbReference>
<feature type="transmembrane region" description="Helical" evidence="6">
    <location>
        <begin position="31"/>
        <end position="54"/>
    </location>
</feature>
<feature type="transmembrane region" description="Helical" evidence="6">
    <location>
        <begin position="6"/>
        <end position="24"/>
    </location>
</feature>
<dbReference type="GO" id="GO:0042773">
    <property type="term" value="P:ATP synthesis coupled electron transport"/>
    <property type="evidence" value="ECO:0007669"/>
    <property type="project" value="InterPro"/>
</dbReference>
<feature type="transmembrane region" description="Helical" evidence="6">
    <location>
        <begin position="169"/>
        <end position="189"/>
    </location>
</feature>
<keyword evidence="3 6" id="KW-0812">Transmembrane</keyword>
<feature type="transmembrane region" description="Helical" evidence="6">
    <location>
        <begin position="385"/>
        <end position="407"/>
    </location>
</feature>
<feature type="transmembrane region" description="Helical" evidence="6">
    <location>
        <begin position="461"/>
        <end position="484"/>
    </location>
</feature>
<comment type="similarity">
    <text evidence="2">Belongs to the complex I subunit 4 family.</text>
</comment>